<protein>
    <recommendedName>
        <fullName evidence="1">N-acetyltransferase domain-containing protein</fullName>
    </recommendedName>
</protein>
<dbReference type="SUPFAM" id="SSF55729">
    <property type="entry name" value="Acyl-CoA N-acyltransferases (Nat)"/>
    <property type="match status" value="1"/>
</dbReference>
<evidence type="ECO:0000313" key="2">
    <source>
        <dbReference type="EMBL" id="KAK7026516.1"/>
    </source>
</evidence>
<accession>A0AAW0BJ23</accession>
<feature type="domain" description="N-acetyltransferase" evidence="1">
    <location>
        <begin position="132"/>
        <end position="174"/>
    </location>
</feature>
<comment type="caution">
    <text evidence="2">The sequence shown here is derived from an EMBL/GenBank/DDBJ whole genome shotgun (WGS) entry which is preliminary data.</text>
</comment>
<evidence type="ECO:0000313" key="3">
    <source>
        <dbReference type="Proteomes" id="UP001383192"/>
    </source>
</evidence>
<organism evidence="2 3">
    <name type="scientific">Paramarasmius palmivorus</name>
    <dbReference type="NCBI Taxonomy" id="297713"/>
    <lineage>
        <taxon>Eukaryota</taxon>
        <taxon>Fungi</taxon>
        <taxon>Dikarya</taxon>
        <taxon>Basidiomycota</taxon>
        <taxon>Agaricomycotina</taxon>
        <taxon>Agaricomycetes</taxon>
        <taxon>Agaricomycetidae</taxon>
        <taxon>Agaricales</taxon>
        <taxon>Marasmiineae</taxon>
        <taxon>Marasmiaceae</taxon>
        <taxon>Paramarasmius</taxon>
    </lineage>
</organism>
<dbReference type="CDD" id="cd04301">
    <property type="entry name" value="NAT_SF"/>
    <property type="match status" value="1"/>
</dbReference>
<gene>
    <name evidence="2" type="ORF">VNI00_015596</name>
</gene>
<dbReference type="EMBL" id="JAYKXP010000103">
    <property type="protein sequence ID" value="KAK7026516.1"/>
    <property type="molecule type" value="Genomic_DNA"/>
</dbReference>
<proteinExistence type="predicted"/>
<dbReference type="GO" id="GO:0016747">
    <property type="term" value="F:acyltransferase activity, transferring groups other than amino-acyl groups"/>
    <property type="evidence" value="ECO:0007669"/>
    <property type="project" value="InterPro"/>
</dbReference>
<dbReference type="Pfam" id="PF00583">
    <property type="entry name" value="Acetyltransf_1"/>
    <property type="match status" value="1"/>
</dbReference>
<evidence type="ECO:0000259" key="1">
    <source>
        <dbReference type="Pfam" id="PF00583"/>
    </source>
</evidence>
<dbReference type="AlphaFoldDB" id="A0AAW0BJ23"/>
<dbReference type="Proteomes" id="UP001383192">
    <property type="component" value="Unassembled WGS sequence"/>
</dbReference>
<sequence>MTVKIHRILNMTEQEIEHTISVHVRAYAMKDPAIKMMVGGDWSLAAELGRAMIRATLLEGEVYAVKDERDEIVSFGLWAKPGVMIFSTSVIREDQRALGFNAFFEKLDERTKYWWKHTYPETFERHAVPMFTKEEVSRRWWCANLVTDPDYQGRGYGTAIVDHAFKRALEADGFIGLSAVSPVTLRRYLAMGLRKRGDFLVSSPFKGNQDLKAHILTKE</sequence>
<name>A0AAW0BJ23_9AGAR</name>
<dbReference type="InterPro" id="IPR016181">
    <property type="entry name" value="Acyl_CoA_acyltransferase"/>
</dbReference>
<dbReference type="InterPro" id="IPR000182">
    <property type="entry name" value="GNAT_dom"/>
</dbReference>
<keyword evidence="3" id="KW-1185">Reference proteome</keyword>
<dbReference type="Gene3D" id="3.40.630.30">
    <property type="match status" value="1"/>
</dbReference>
<reference evidence="2 3" key="1">
    <citation type="submission" date="2024-01" db="EMBL/GenBank/DDBJ databases">
        <title>A draft genome for a cacao thread blight-causing isolate of Paramarasmius palmivorus.</title>
        <authorList>
            <person name="Baruah I.K."/>
            <person name="Bukari Y."/>
            <person name="Amoako-Attah I."/>
            <person name="Meinhardt L.W."/>
            <person name="Bailey B.A."/>
            <person name="Cohen S.P."/>
        </authorList>
    </citation>
    <scope>NUCLEOTIDE SEQUENCE [LARGE SCALE GENOMIC DNA]</scope>
    <source>
        <strain evidence="2 3">GH-12</strain>
    </source>
</reference>